<dbReference type="RefSeq" id="WP_198733180.1">
    <property type="nucleotide sequence ID" value="NZ_JAEINH010000004.1"/>
</dbReference>
<feature type="domain" description="Glycosyltransferase subfamily 4-like N-terminal" evidence="5">
    <location>
        <begin position="14"/>
        <end position="210"/>
    </location>
</feature>
<feature type="region of interest" description="Disordered" evidence="4">
    <location>
        <begin position="39"/>
        <end position="66"/>
    </location>
</feature>
<dbReference type="SUPFAM" id="SSF53756">
    <property type="entry name" value="UDP-Glycosyltransferase/glycogen phosphorylase"/>
    <property type="match status" value="1"/>
</dbReference>
<proteinExistence type="predicted"/>
<keyword evidence="7" id="KW-1185">Reference proteome</keyword>
<sequence>MLVTHHYAPENNAPQRRWTALVPRIVDAGQDVVVFTPPPHYPSGTSEDTSGALDPGTSSLGEHGETVHRVRFREHGLDLRSRSVDQAVTAADTVRRALLVLRRRAARPDVIVSTAPGLPSIGAGWLLGLVLRVPHVIEMRDAWPDLIHASGMLRNGQTRVSRKRRVLTAVADRVLTWWQRSAAAVVTTTDSFADVLRSRDVRHVEVIRNGAPLDRLSPLPPPSVEGTTLHVLYVGTMGRSQGLEVAIRAAAAARTVGIPVHVRFVGGGADEEQLRALALELEAPVSFVGRVPCEEIVDHYRWADTVLVSLRDWAPFEWTVPSKTYEALALRRHVSAVVAGETARLIASVGAGDVVPPGDEAALALLWGRLARHRESLAVGPAGREWALENANFDELALAYVRLLKGVAG</sequence>
<dbReference type="GO" id="GO:0016758">
    <property type="term" value="F:hexosyltransferase activity"/>
    <property type="evidence" value="ECO:0007669"/>
    <property type="project" value="TreeGrafter"/>
</dbReference>
<comment type="caution">
    <text evidence="6">The sequence shown here is derived from an EMBL/GenBank/DDBJ whole genome shotgun (WGS) entry which is preliminary data.</text>
</comment>
<dbReference type="Proteomes" id="UP000602087">
    <property type="component" value="Unassembled WGS sequence"/>
</dbReference>
<protein>
    <recommendedName>
        <fullName evidence="1">D-inositol 3-phosphate glycosyltransferase</fullName>
    </recommendedName>
</protein>
<dbReference type="InterPro" id="IPR050194">
    <property type="entry name" value="Glycosyltransferase_grp1"/>
</dbReference>
<dbReference type="CDD" id="cd03794">
    <property type="entry name" value="GT4_WbuB-like"/>
    <property type="match status" value="1"/>
</dbReference>
<dbReference type="InterPro" id="IPR028098">
    <property type="entry name" value="Glyco_trans_4-like_N"/>
</dbReference>
<evidence type="ECO:0000313" key="6">
    <source>
        <dbReference type="EMBL" id="MBI9114617.1"/>
    </source>
</evidence>
<gene>
    <name evidence="6" type="ORF">JAV76_06270</name>
</gene>
<reference evidence="6" key="1">
    <citation type="submission" date="2020-12" db="EMBL/GenBank/DDBJ databases">
        <title>Sanguibacter suaedae sp. nov., isolated from Suaeda aralocaspica.</title>
        <authorList>
            <person name="Ma Q."/>
        </authorList>
    </citation>
    <scope>NUCLEOTIDE SEQUENCE</scope>
    <source>
        <strain evidence="6">YZGR15</strain>
    </source>
</reference>
<keyword evidence="3" id="KW-0808">Transferase</keyword>
<evidence type="ECO:0000256" key="2">
    <source>
        <dbReference type="ARBA" id="ARBA00022676"/>
    </source>
</evidence>
<evidence type="ECO:0000259" key="5">
    <source>
        <dbReference type="Pfam" id="PF13579"/>
    </source>
</evidence>
<dbReference type="PANTHER" id="PTHR45947">
    <property type="entry name" value="SULFOQUINOVOSYL TRANSFERASE SQD2"/>
    <property type="match status" value="1"/>
</dbReference>
<dbReference type="PANTHER" id="PTHR45947:SF3">
    <property type="entry name" value="SULFOQUINOVOSYL TRANSFERASE SQD2"/>
    <property type="match status" value="1"/>
</dbReference>
<dbReference type="GO" id="GO:1901137">
    <property type="term" value="P:carbohydrate derivative biosynthetic process"/>
    <property type="evidence" value="ECO:0007669"/>
    <property type="project" value="UniProtKB-ARBA"/>
</dbReference>
<dbReference type="Pfam" id="PF13579">
    <property type="entry name" value="Glyco_trans_4_4"/>
    <property type="match status" value="1"/>
</dbReference>
<keyword evidence="2" id="KW-0328">Glycosyltransferase</keyword>
<accession>A0A934I7K2</accession>
<evidence type="ECO:0000256" key="3">
    <source>
        <dbReference type="ARBA" id="ARBA00022679"/>
    </source>
</evidence>
<name>A0A934I7K2_9MICO</name>
<dbReference type="AlphaFoldDB" id="A0A934I7K2"/>
<organism evidence="6 7">
    <name type="scientific">Sanguibacter suaedae</name>
    <dbReference type="NCBI Taxonomy" id="2795737"/>
    <lineage>
        <taxon>Bacteria</taxon>
        <taxon>Bacillati</taxon>
        <taxon>Actinomycetota</taxon>
        <taxon>Actinomycetes</taxon>
        <taxon>Micrococcales</taxon>
        <taxon>Sanguibacteraceae</taxon>
        <taxon>Sanguibacter</taxon>
    </lineage>
</organism>
<evidence type="ECO:0000256" key="1">
    <source>
        <dbReference type="ARBA" id="ARBA00021292"/>
    </source>
</evidence>
<dbReference type="EMBL" id="JAEINH010000004">
    <property type="protein sequence ID" value="MBI9114617.1"/>
    <property type="molecule type" value="Genomic_DNA"/>
</dbReference>
<dbReference type="Gene3D" id="3.40.50.2000">
    <property type="entry name" value="Glycogen Phosphorylase B"/>
    <property type="match status" value="2"/>
</dbReference>
<dbReference type="Pfam" id="PF13692">
    <property type="entry name" value="Glyco_trans_1_4"/>
    <property type="match status" value="1"/>
</dbReference>
<evidence type="ECO:0000256" key="4">
    <source>
        <dbReference type="SAM" id="MobiDB-lite"/>
    </source>
</evidence>
<evidence type="ECO:0000313" key="7">
    <source>
        <dbReference type="Proteomes" id="UP000602087"/>
    </source>
</evidence>